<name>A0A0W7TUV1_9FIRM</name>
<feature type="region of interest" description="Disordered" evidence="1">
    <location>
        <begin position="594"/>
        <end position="613"/>
    </location>
</feature>
<dbReference type="EMBL" id="LMUA01000002">
    <property type="protein sequence ID" value="KUE77595.1"/>
    <property type="molecule type" value="Genomic_DNA"/>
</dbReference>
<evidence type="ECO:0000313" key="3">
    <source>
        <dbReference type="Proteomes" id="UP000053433"/>
    </source>
</evidence>
<gene>
    <name evidence="2" type="ORF">ASJ35_02430</name>
</gene>
<evidence type="ECO:0000313" key="2">
    <source>
        <dbReference type="EMBL" id="KUE77595.1"/>
    </source>
</evidence>
<evidence type="ECO:0000256" key="1">
    <source>
        <dbReference type="SAM" id="MobiDB-lite"/>
    </source>
</evidence>
<organism evidence="2 3">
    <name type="scientific">Ruthenibacterium lactatiformans</name>
    <dbReference type="NCBI Taxonomy" id="1550024"/>
    <lineage>
        <taxon>Bacteria</taxon>
        <taxon>Bacillati</taxon>
        <taxon>Bacillota</taxon>
        <taxon>Clostridia</taxon>
        <taxon>Eubacteriales</taxon>
        <taxon>Oscillospiraceae</taxon>
        <taxon>Ruthenibacterium</taxon>
    </lineage>
</organism>
<sequence>MNNEFLPAYKVYQQVIDLELYYAFVDLVVHTSQEEKAWEIYRNIVDTQIWQQKAEGQNYFEAYNLRYPGEVLERFEEKLGKDVRIIRALALALGKTRALQSDNMFVGNQRGSFLQMIRRTSNGDVYLQGALYLLETDMPRRHALLDELAATEYAKTEDALFVLSLFDDQEEGYRTMHSQLLRLLGKERTLSLPENCGVLEWLVQHYAPYIKSYRGKSDLVLRTLTKFFRMNMKPDSREFSILTDAGYSGEEIILTNSLCVWADRIPDRISWNGTTAEKIASACCQMLLNQPDGLSEGLYAYVGWLFGRYERFAVQYNGYPNLWEAIKKELIPSAPQTMIWMLKTVKKEFPYRFDAFDPQYDILAKEVPQGDYWELFTDQMLCSCGKTPIIQWLARYRELTGADYCDGFQEWHRSSDRAFALLVERKEIRLWQFFEQHQEDGPSAQSMKLLLGYAMNISSWQGFRFVRRLLQKYTPVQLQKFFGERFFFHELFVRGNRYSSRDYEFFIKRSFLTEEQHRQLFEWIEASFFQMEPKCYQEFIWCALQDSDVQRLYDRRLLASVLRSLLSSGKYTGGRADHLKEKFYSKEELEADQKADAEKAEREERLRREQEHQKKCERLEQTYDGTMSSLKEFTKSFYYDRDVKEALDMVYEKLREQPAGCAAAFAADELEQFFKLCGDLARYNPGDEQKILNMARTMMGGLAA</sequence>
<dbReference type="RefSeq" id="WP_058722707.1">
    <property type="nucleotide sequence ID" value="NZ_LMUA01000002.1"/>
</dbReference>
<dbReference type="AlphaFoldDB" id="A0A0W7TUV1"/>
<reference evidence="2 3" key="1">
    <citation type="submission" date="2015-10" db="EMBL/GenBank/DDBJ databases">
        <title>A novel member of the family Ruminococcaceae isolated from human faeces.</title>
        <authorList>
            <person name="Shkoporov A.N."/>
            <person name="Chaplin A.V."/>
            <person name="Motuzova O.V."/>
            <person name="Kafarskaia L.I."/>
            <person name="Efimov B.A."/>
        </authorList>
    </citation>
    <scope>NUCLEOTIDE SEQUENCE [LARGE SCALE GENOMIC DNA]</scope>
    <source>
        <strain evidence="2 3">668</strain>
    </source>
</reference>
<comment type="caution">
    <text evidence="2">The sequence shown here is derived from an EMBL/GenBank/DDBJ whole genome shotgun (WGS) entry which is preliminary data.</text>
</comment>
<protein>
    <submittedName>
        <fullName evidence="2">Uncharacterized protein</fullName>
    </submittedName>
</protein>
<accession>A0A0W7TUV1</accession>
<proteinExistence type="predicted"/>
<dbReference type="Proteomes" id="UP000053433">
    <property type="component" value="Unassembled WGS sequence"/>
</dbReference>